<dbReference type="InterPro" id="IPR035906">
    <property type="entry name" value="MetI-like_sf"/>
</dbReference>
<proteinExistence type="inferred from homology"/>
<feature type="transmembrane region" description="Helical" evidence="8">
    <location>
        <begin position="144"/>
        <end position="164"/>
    </location>
</feature>
<keyword evidence="3" id="KW-1003">Cell membrane</keyword>
<keyword evidence="6 8" id="KW-1133">Transmembrane helix</keyword>
<dbReference type="SUPFAM" id="SSF161098">
    <property type="entry name" value="MetI-like"/>
    <property type="match status" value="1"/>
</dbReference>
<dbReference type="InterPro" id="IPR000515">
    <property type="entry name" value="MetI-like"/>
</dbReference>
<dbReference type="AlphaFoldDB" id="A0A1D7U8Z0"/>
<dbReference type="PANTHER" id="PTHR43357">
    <property type="entry name" value="INNER MEMBRANE ABC TRANSPORTER PERMEASE PROTEIN YDCV"/>
    <property type="match status" value="1"/>
</dbReference>
<feature type="transmembrane region" description="Helical" evidence="8">
    <location>
        <begin position="242"/>
        <end position="261"/>
    </location>
</feature>
<gene>
    <name evidence="10" type="ORF">BHK69_28460</name>
</gene>
<reference evidence="10 11" key="1">
    <citation type="journal article" date="2015" name="Antonie Van Leeuwenhoek">
        <title>Bosea vaviloviae sp. nov., a new species of slow-growing rhizobia isolated from nodules of the relict species Vavilovia formosa (Stev.) Fed.</title>
        <authorList>
            <person name="Safronova V.I."/>
            <person name="Kuznetsova I.G."/>
            <person name="Sazanova A.L."/>
            <person name="Kimeklis A.K."/>
            <person name="Belimov A.A."/>
            <person name="Andronov E.E."/>
            <person name="Pinaev A.G."/>
            <person name="Chizhevskaya E.P."/>
            <person name="Pukhaev A.R."/>
            <person name="Popov K.P."/>
            <person name="Willems A."/>
            <person name="Tikhonovich I.A."/>
        </authorList>
    </citation>
    <scope>NUCLEOTIDE SEQUENCE [LARGE SCALE GENOMIC DNA]</scope>
    <source>
        <strain evidence="10 11">Vaf18</strain>
    </source>
</reference>
<dbReference type="RefSeq" id="WP_069693047.1">
    <property type="nucleotide sequence ID" value="NZ_CP017147.1"/>
</dbReference>
<name>A0A1D7U8Z0_9HYPH</name>
<dbReference type="CDD" id="cd06261">
    <property type="entry name" value="TM_PBP2"/>
    <property type="match status" value="1"/>
</dbReference>
<evidence type="ECO:0000256" key="6">
    <source>
        <dbReference type="ARBA" id="ARBA00022989"/>
    </source>
</evidence>
<evidence type="ECO:0000256" key="5">
    <source>
        <dbReference type="ARBA" id="ARBA00022692"/>
    </source>
</evidence>
<organism evidence="10 11">
    <name type="scientific">Bosea vaviloviae</name>
    <dbReference type="NCBI Taxonomy" id="1526658"/>
    <lineage>
        <taxon>Bacteria</taxon>
        <taxon>Pseudomonadati</taxon>
        <taxon>Pseudomonadota</taxon>
        <taxon>Alphaproteobacteria</taxon>
        <taxon>Hyphomicrobiales</taxon>
        <taxon>Boseaceae</taxon>
        <taxon>Bosea</taxon>
    </lineage>
</organism>
<sequence>MSLSSASPQPRINAGRSALWLLAGLTVRFLLAPIAVIIVVSFNDTTLFSFPPTRWSLRWYHALWESRAWREAGWFSLWLASLVALASLLIGVPAAYGLAKGRFPGRRLAEALLISPMVVPVIVLALGLYMLFSKLGLIGTPTSLFLAHTLLALPVVIVIVGAAFRRLDGSIELAARSCGASFPRAFWHIVLPAIRPALISAGAFAFLTSFDEVVLTLFLGGPRTATLPKKIWESVKFELDPSLTAVSTILIIVSIAALLLVEVARRSRVQRQAKEAL</sequence>
<dbReference type="PANTHER" id="PTHR43357:SF4">
    <property type="entry name" value="INNER MEMBRANE ABC TRANSPORTER PERMEASE PROTEIN YDCV"/>
    <property type="match status" value="1"/>
</dbReference>
<evidence type="ECO:0000313" key="11">
    <source>
        <dbReference type="Proteomes" id="UP000094969"/>
    </source>
</evidence>
<dbReference type="GO" id="GO:0055085">
    <property type="term" value="P:transmembrane transport"/>
    <property type="evidence" value="ECO:0007669"/>
    <property type="project" value="InterPro"/>
</dbReference>
<dbReference type="PROSITE" id="PS50928">
    <property type="entry name" value="ABC_TM1"/>
    <property type="match status" value="1"/>
</dbReference>
<dbReference type="GO" id="GO:0005886">
    <property type="term" value="C:plasma membrane"/>
    <property type="evidence" value="ECO:0007669"/>
    <property type="project" value="UniProtKB-SubCell"/>
</dbReference>
<feature type="transmembrane region" description="Helical" evidence="8">
    <location>
        <begin position="75"/>
        <end position="99"/>
    </location>
</feature>
<dbReference type="OrthoDB" id="9815533at2"/>
<evidence type="ECO:0000259" key="9">
    <source>
        <dbReference type="PROSITE" id="PS50928"/>
    </source>
</evidence>
<dbReference type="EMBL" id="CP017147">
    <property type="protein sequence ID" value="AOO83853.1"/>
    <property type="molecule type" value="Genomic_DNA"/>
</dbReference>
<evidence type="ECO:0000256" key="7">
    <source>
        <dbReference type="ARBA" id="ARBA00023136"/>
    </source>
</evidence>
<protein>
    <recommendedName>
        <fullName evidence="9">ABC transmembrane type-1 domain-containing protein</fullName>
    </recommendedName>
</protein>
<evidence type="ECO:0000256" key="4">
    <source>
        <dbReference type="ARBA" id="ARBA00022519"/>
    </source>
</evidence>
<evidence type="ECO:0000256" key="1">
    <source>
        <dbReference type="ARBA" id="ARBA00004429"/>
    </source>
</evidence>
<dbReference type="Pfam" id="PF00528">
    <property type="entry name" value="BPD_transp_1"/>
    <property type="match status" value="1"/>
</dbReference>
<dbReference type="STRING" id="1526658.BHK69_28460"/>
<dbReference type="Gene3D" id="1.10.3720.10">
    <property type="entry name" value="MetI-like"/>
    <property type="match status" value="1"/>
</dbReference>
<evidence type="ECO:0000313" key="10">
    <source>
        <dbReference type="EMBL" id="AOO83853.1"/>
    </source>
</evidence>
<keyword evidence="7 8" id="KW-0472">Membrane</keyword>
<keyword evidence="11" id="KW-1185">Reference proteome</keyword>
<evidence type="ECO:0000256" key="2">
    <source>
        <dbReference type="ARBA" id="ARBA00022448"/>
    </source>
</evidence>
<feature type="domain" description="ABC transmembrane type-1" evidence="9">
    <location>
        <begin position="73"/>
        <end position="261"/>
    </location>
</feature>
<keyword evidence="2 8" id="KW-0813">Transport</keyword>
<keyword evidence="5 8" id="KW-0812">Transmembrane</keyword>
<evidence type="ECO:0000256" key="3">
    <source>
        <dbReference type="ARBA" id="ARBA00022475"/>
    </source>
</evidence>
<dbReference type="KEGG" id="bvv:BHK69_28460"/>
<comment type="similarity">
    <text evidence="8">Belongs to the binding-protein-dependent transport system permease family.</text>
</comment>
<keyword evidence="4" id="KW-0997">Cell inner membrane</keyword>
<evidence type="ECO:0000256" key="8">
    <source>
        <dbReference type="RuleBase" id="RU363032"/>
    </source>
</evidence>
<feature type="transmembrane region" description="Helical" evidence="8">
    <location>
        <begin position="20"/>
        <end position="42"/>
    </location>
</feature>
<accession>A0A1D7U8Z0</accession>
<feature type="transmembrane region" description="Helical" evidence="8">
    <location>
        <begin position="185"/>
        <end position="207"/>
    </location>
</feature>
<feature type="transmembrane region" description="Helical" evidence="8">
    <location>
        <begin position="111"/>
        <end position="132"/>
    </location>
</feature>
<comment type="subcellular location">
    <subcellularLocation>
        <location evidence="1">Cell inner membrane</location>
        <topology evidence="1">Multi-pass membrane protein</topology>
    </subcellularLocation>
    <subcellularLocation>
        <location evidence="8">Cell membrane</location>
        <topology evidence="8">Multi-pass membrane protein</topology>
    </subcellularLocation>
</comment>
<dbReference type="Proteomes" id="UP000094969">
    <property type="component" value="Chromosome"/>
</dbReference>